<dbReference type="CDD" id="cd03449">
    <property type="entry name" value="R_hydratase"/>
    <property type="match status" value="1"/>
</dbReference>
<dbReference type="EMBL" id="JAPFQI010000005">
    <property type="protein sequence ID" value="MCW8085781.1"/>
    <property type="molecule type" value="Genomic_DNA"/>
</dbReference>
<dbReference type="SUPFAM" id="SSF54637">
    <property type="entry name" value="Thioesterase/thiol ester dehydrase-isomerase"/>
    <property type="match status" value="1"/>
</dbReference>
<dbReference type="InterPro" id="IPR002539">
    <property type="entry name" value="MaoC-like_dom"/>
</dbReference>
<comment type="caution">
    <text evidence="2">The sequence shown here is derived from an EMBL/GenBank/DDBJ whole genome shotgun (WGS) entry which is preliminary data.</text>
</comment>
<dbReference type="Pfam" id="PF01575">
    <property type="entry name" value="MaoC_dehydratas"/>
    <property type="match status" value="1"/>
</dbReference>
<reference evidence="2 3" key="1">
    <citation type="submission" date="2022-10" db="EMBL/GenBank/DDBJ databases">
        <title>Roseococcus glaciei nov., sp. nov., isolated from glacier.</title>
        <authorList>
            <person name="Liu Q."/>
            <person name="Xin Y.-H."/>
        </authorList>
    </citation>
    <scope>NUCLEOTIDE SEQUENCE [LARGE SCALE GENOMIC DNA]</scope>
    <source>
        <strain evidence="2 3">MDT2-1-1</strain>
    </source>
</reference>
<organism evidence="2 3">
    <name type="scientific">Sabulicella glaciei</name>
    <dbReference type="NCBI Taxonomy" id="2984948"/>
    <lineage>
        <taxon>Bacteria</taxon>
        <taxon>Pseudomonadati</taxon>
        <taxon>Pseudomonadota</taxon>
        <taxon>Alphaproteobacteria</taxon>
        <taxon>Acetobacterales</taxon>
        <taxon>Acetobacteraceae</taxon>
        <taxon>Sabulicella</taxon>
    </lineage>
</organism>
<evidence type="ECO:0000313" key="3">
    <source>
        <dbReference type="Proteomes" id="UP001526430"/>
    </source>
</evidence>
<dbReference type="Proteomes" id="UP001526430">
    <property type="component" value="Unassembled WGS sequence"/>
</dbReference>
<sequence length="139" mass="14577">MDGMRFEDLSVGQKARFSKTITEADILLFAAVSGDTNPVHIDAEAAKATAFGERIAHGMLSASLISTVLGTRLPGPGTIYLAQTLKFRAPVRIGDTVTATAEVTALDPARKRATLATVCTVAGKTVLEGEATVMVQSKE</sequence>
<dbReference type="PANTHER" id="PTHR43437">
    <property type="entry name" value="HYDROXYACYL-THIOESTER DEHYDRATASE TYPE 2, MITOCHONDRIAL-RELATED"/>
    <property type="match status" value="1"/>
</dbReference>
<accession>A0ABT3NUE9</accession>
<dbReference type="PANTHER" id="PTHR43437:SF3">
    <property type="entry name" value="HYDROXYACYL-THIOESTER DEHYDRATASE TYPE 2, MITOCHONDRIAL"/>
    <property type="match status" value="1"/>
</dbReference>
<dbReference type="RefSeq" id="WP_301589733.1">
    <property type="nucleotide sequence ID" value="NZ_JAPFQI010000005.1"/>
</dbReference>
<keyword evidence="3" id="KW-1185">Reference proteome</keyword>
<feature type="domain" description="MaoC-like" evidence="1">
    <location>
        <begin position="12"/>
        <end position="112"/>
    </location>
</feature>
<dbReference type="InterPro" id="IPR050965">
    <property type="entry name" value="UPF0336/Enoyl-CoA_hydratase"/>
</dbReference>
<name>A0ABT3NUE9_9PROT</name>
<dbReference type="Gene3D" id="3.10.129.10">
    <property type="entry name" value="Hotdog Thioesterase"/>
    <property type="match status" value="1"/>
</dbReference>
<dbReference type="InterPro" id="IPR029069">
    <property type="entry name" value="HotDog_dom_sf"/>
</dbReference>
<gene>
    <name evidence="2" type="ORF">OF850_09110</name>
</gene>
<protein>
    <submittedName>
        <fullName evidence="2">MaoC family dehydratase</fullName>
    </submittedName>
</protein>
<evidence type="ECO:0000313" key="2">
    <source>
        <dbReference type="EMBL" id="MCW8085781.1"/>
    </source>
</evidence>
<evidence type="ECO:0000259" key="1">
    <source>
        <dbReference type="Pfam" id="PF01575"/>
    </source>
</evidence>
<proteinExistence type="predicted"/>